<reference evidence="2 3" key="1">
    <citation type="submission" date="2018-08" db="EMBL/GenBank/DDBJ databases">
        <title>Genomic Encyclopedia of Archaeal and Bacterial Type Strains, Phase II (KMG-II): from individual species to whole genera.</title>
        <authorList>
            <person name="Goeker M."/>
        </authorList>
    </citation>
    <scope>NUCLEOTIDE SEQUENCE [LARGE SCALE GENOMIC DNA]</scope>
    <source>
        <strain evidence="2 3">DSM 45791</strain>
    </source>
</reference>
<dbReference type="AlphaFoldDB" id="A0A3E0G5X0"/>
<dbReference type="Pfam" id="PF19054">
    <property type="entry name" value="DUF5753"/>
    <property type="match status" value="1"/>
</dbReference>
<organism evidence="2 3">
    <name type="scientific">Kutzneria buriramensis</name>
    <dbReference type="NCBI Taxonomy" id="1045776"/>
    <lineage>
        <taxon>Bacteria</taxon>
        <taxon>Bacillati</taxon>
        <taxon>Actinomycetota</taxon>
        <taxon>Actinomycetes</taxon>
        <taxon>Pseudonocardiales</taxon>
        <taxon>Pseudonocardiaceae</taxon>
        <taxon>Kutzneria</taxon>
    </lineage>
</organism>
<dbReference type="Proteomes" id="UP000256269">
    <property type="component" value="Unassembled WGS sequence"/>
</dbReference>
<dbReference type="Gene3D" id="1.10.260.40">
    <property type="entry name" value="lambda repressor-like DNA-binding domains"/>
    <property type="match status" value="1"/>
</dbReference>
<accession>A0A3E0G5X0</accession>
<proteinExistence type="predicted"/>
<dbReference type="InterPro" id="IPR010982">
    <property type="entry name" value="Lambda_DNA-bd_dom_sf"/>
</dbReference>
<dbReference type="SUPFAM" id="SSF47413">
    <property type="entry name" value="lambda repressor-like DNA-binding domains"/>
    <property type="match status" value="1"/>
</dbReference>
<comment type="caution">
    <text evidence="2">The sequence shown here is derived from an EMBL/GenBank/DDBJ whole genome shotgun (WGS) entry which is preliminary data.</text>
</comment>
<evidence type="ECO:0000313" key="3">
    <source>
        <dbReference type="Proteomes" id="UP000256269"/>
    </source>
</evidence>
<dbReference type="Pfam" id="PF13560">
    <property type="entry name" value="HTH_31"/>
    <property type="match status" value="1"/>
</dbReference>
<sequence>MKEPTNKLSATLRQLRKAAGLSGVEAARLAGLSQSKVSRTETGAFMPTPQQVEALCKAVKAPAAVRRELVQMARELREERISARLVLQRGGWWLQERIGRIEEIAGRIRCLAPTGMPGLLQTRQYTRALFGESLPPDELDRTVEARIARQRLLDTDREFVFVITEGAMRWNMGGAEVMVEQLERLIEESHRENVLLGVVPWTTPVTVPVLHAFDLYDSRAVMFGTQTATALLTDSEEVEDFESHWLELEPFVTFGDEARPVLERIAADYRSIT</sequence>
<dbReference type="GO" id="GO:0003677">
    <property type="term" value="F:DNA binding"/>
    <property type="evidence" value="ECO:0007669"/>
    <property type="project" value="InterPro"/>
</dbReference>
<dbReference type="InterPro" id="IPR001387">
    <property type="entry name" value="Cro/C1-type_HTH"/>
</dbReference>
<dbReference type="PROSITE" id="PS50943">
    <property type="entry name" value="HTH_CROC1"/>
    <property type="match status" value="1"/>
</dbReference>
<protein>
    <submittedName>
        <fullName evidence="2">Helix-turn-helix protein</fullName>
    </submittedName>
</protein>
<dbReference type="InterPro" id="IPR043917">
    <property type="entry name" value="DUF5753"/>
</dbReference>
<evidence type="ECO:0000259" key="1">
    <source>
        <dbReference type="PROSITE" id="PS50943"/>
    </source>
</evidence>
<dbReference type="SMART" id="SM00530">
    <property type="entry name" value="HTH_XRE"/>
    <property type="match status" value="1"/>
</dbReference>
<gene>
    <name evidence="2" type="ORF">BCF44_13635</name>
</gene>
<dbReference type="RefSeq" id="WP_116182137.1">
    <property type="nucleotide sequence ID" value="NZ_CP144379.1"/>
</dbReference>
<keyword evidence="3" id="KW-1185">Reference proteome</keyword>
<dbReference type="OrthoDB" id="4966777at2"/>
<name>A0A3E0G5X0_9PSEU</name>
<evidence type="ECO:0000313" key="2">
    <source>
        <dbReference type="EMBL" id="REH18280.1"/>
    </source>
</evidence>
<feature type="domain" description="HTH cro/C1-type" evidence="1">
    <location>
        <begin position="12"/>
        <end position="66"/>
    </location>
</feature>
<dbReference type="CDD" id="cd00093">
    <property type="entry name" value="HTH_XRE"/>
    <property type="match status" value="1"/>
</dbReference>
<dbReference type="EMBL" id="QUNO01000036">
    <property type="protein sequence ID" value="REH18280.1"/>
    <property type="molecule type" value="Genomic_DNA"/>
</dbReference>